<name>A0A174YWT0_9FIRM</name>
<dbReference type="InterPro" id="IPR058365">
    <property type="entry name" value="DUF8052"/>
</dbReference>
<dbReference type="Proteomes" id="UP000481964">
    <property type="component" value="Unassembled WGS sequence"/>
</dbReference>
<reference evidence="2 4" key="1">
    <citation type="submission" date="2015-09" db="EMBL/GenBank/DDBJ databases">
        <authorList>
            <consortium name="Pathogen Informatics"/>
        </authorList>
    </citation>
    <scope>NUCLEOTIDE SEQUENCE [LARGE SCALE GENOMIC DNA]</scope>
    <source>
        <strain evidence="2 4">2789STDY5834875</strain>
    </source>
</reference>
<evidence type="ECO:0000313" key="5">
    <source>
        <dbReference type="Proteomes" id="UP000481964"/>
    </source>
</evidence>
<dbReference type="EMBL" id="CZBU01000002">
    <property type="protein sequence ID" value="CUQ76408.1"/>
    <property type="molecule type" value="Genomic_DNA"/>
</dbReference>
<reference evidence="3 5" key="2">
    <citation type="journal article" date="2019" name="Nat. Med.">
        <title>A library of human gut bacterial isolates paired with longitudinal multiomics data enables mechanistic microbiome research.</title>
        <authorList>
            <person name="Poyet M."/>
            <person name="Groussin M."/>
            <person name="Gibbons S.M."/>
            <person name="Avila-Pacheco J."/>
            <person name="Jiang X."/>
            <person name="Kearney S.M."/>
            <person name="Perrotta A.R."/>
            <person name="Berdy B."/>
            <person name="Zhao S."/>
            <person name="Lieberman T.D."/>
            <person name="Swanson P.K."/>
            <person name="Smith M."/>
            <person name="Roesemann S."/>
            <person name="Alexander J.E."/>
            <person name="Rich S.A."/>
            <person name="Livny J."/>
            <person name="Vlamakis H."/>
            <person name="Clish C."/>
            <person name="Bullock K."/>
            <person name="Deik A."/>
            <person name="Scott J."/>
            <person name="Pierce K.A."/>
            <person name="Xavier R.J."/>
            <person name="Alm E.J."/>
        </authorList>
    </citation>
    <scope>NUCLEOTIDE SEQUENCE [LARGE SCALE GENOMIC DNA]</scope>
    <source>
        <strain evidence="3 5">BIOML-A1</strain>
    </source>
</reference>
<accession>A0A174YWT0</accession>
<dbReference type="Proteomes" id="UP000095621">
    <property type="component" value="Unassembled WGS sequence"/>
</dbReference>
<evidence type="ECO:0000313" key="2">
    <source>
        <dbReference type="EMBL" id="CUQ76408.1"/>
    </source>
</evidence>
<sequence length="180" mass="21315">MRRREFIDMILNSISDTFDIYHNYWFEGRKFVIYAYSYNKKDRFSTTDDAKLWDSKCYEHLFFINCDTLGMKELDDLYDFAVNKIEPHFVRGDGKLPAKNHMYTHISFIIITRNQVLPDVEKALKSKNYSKNYMFGARGFSNIRLACVTPSRYSVISNKAGTKIAEFLTEILLHIDHYEE</sequence>
<organism evidence="2 4">
    <name type="scientific">Lachnospira eligens</name>
    <dbReference type="NCBI Taxonomy" id="39485"/>
    <lineage>
        <taxon>Bacteria</taxon>
        <taxon>Bacillati</taxon>
        <taxon>Bacillota</taxon>
        <taxon>Clostridia</taxon>
        <taxon>Lachnospirales</taxon>
        <taxon>Lachnospiraceae</taxon>
        <taxon>Lachnospira</taxon>
    </lineage>
</organism>
<dbReference type="EMBL" id="WKRD01000007">
    <property type="protein sequence ID" value="MSC57874.1"/>
    <property type="molecule type" value="Genomic_DNA"/>
</dbReference>
<protein>
    <recommendedName>
        <fullName evidence="1">DUF8052 domain-containing protein</fullName>
    </recommendedName>
</protein>
<proteinExistence type="predicted"/>
<evidence type="ECO:0000313" key="3">
    <source>
        <dbReference type="EMBL" id="MSC57874.1"/>
    </source>
</evidence>
<dbReference type="RefSeq" id="WP_022097415.1">
    <property type="nucleotide sequence ID" value="NZ_CZBU01000002.1"/>
</dbReference>
<dbReference type="AlphaFoldDB" id="A0A174YWT0"/>
<evidence type="ECO:0000259" key="1">
    <source>
        <dbReference type="Pfam" id="PF26226"/>
    </source>
</evidence>
<dbReference type="OrthoDB" id="1751309at2"/>
<dbReference type="Pfam" id="PF26226">
    <property type="entry name" value="DUF8052"/>
    <property type="match status" value="1"/>
</dbReference>
<gene>
    <name evidence="2" type="ORF">ERS852490_01038</name>
    <name evidence="3" type="ORF">GKE48_10550</name>
</gene>
<evidence type="ECO:0000313" key="4">
    <source>
        <dbReference type="Proteomes" id="UP000095621"/>
    </source>
</evidence>
<feature type="domain" description="DUF8052" evidence="1">
    <location>
        <begin position="4"/>
        <end position="168"/>
    </location>
</feature>